<sequence length="73" mass="8377">MYRVIYRSKSPFSKVKLDKSLKRILEIGLLEAKSTTDELIDKQTVTFESVNSRQADQLLKLAVDEGIDAFKEQ</sequence>
<evidence type="ECO:0000313" key="2">
    <source>
        <dbReference type="Proteomes" id="UP000184520"/>
    </source>
</evidence>
<name>A0A1M5Q278_9ALTE</name>
<dbReference type="RefSeq" id="WP_073324659.1">
    <property type="nucleotide sequence ID" value="NZ_FQWD01000006.1"/>
</dbReference>
<dbReference type="Proteomes" id="UP000184520">
    <property type="component" value="Unassembled WGS sequence"/>
</dbReference>
<dbReference type="AlphaFoldDB" id="A0A1M5Q278"/>
<protein>
    <submittedName>
        <fullName evidence="1">Uncharacterized protein</fullName>
    </submittedName>
</protein>
<dbReference type="STRING" id="634436.SAMN05216361_3712"/>
<proteinExistence type="predicted"/>
<evidence type="ECO:0000313" key="1">
    <source>
        <dbReference type="EMBL" id="SHH08235.1"/>
    </source>
</evidence>
<keyword evidence="2" id="KW-1185">Reference proteome</keyword>
<dbReference type="EMBL" id="FQWD01000006">
    <property type="protein sequence ID" value="SHH08235.1"/>
    <property type="molecule type" value="Genomic_DNA"/>
</dbReference>
<reference evidence="2" key="1">
    <citation type="submission" date="2016-11" db="EMBL/GenBank/DDBJ databases">
        <authorList>
            <person name="Varghese N."/>
            <person name="Submissions S."/>
        </authorList>
    </citation>
    <scope>NUCLEOTIDE SEQUENCE [LARGE SCALE GENOMIC DNA]</scope>
    <source>
        <strain evidence="2">CGMCC 1.8995</strain>
    </source>
</reference>
<accession>A0A1M5Q278</accession>
<organism evidence="1 2">
    <name type="scientific">Marisediminitalea aggregata</name>
    <dbReference type="NCBI Taxonomy" id="634436"/>
    <lineage>
        <taxon>Bacteria</taxon>
        <taxon>Pseudomonadati</taxon>
        <taxon>Pseudomonadota</taxon>
        <taxon>Gammaproteobacteria</taxon>
        <taxon>Alteromonadales</taxon>
        <taxon>Alteromonadaceae</taxon>
        <taxon>Marisediminitalea</taxon>
    </lineage>
</organism>
<gene>
    <name evidence="1" type="ORF">SAMN05216361_3712</name>
</gene>